<dbReference type="PANTHER" id="PTHR48006:SF62">
    <property type="entry name" value="LEUCINE-RICH REPEAT TRANSMEMBRANE PROTEIN KINASE"/>
    <property type="match status" value="1"/>
</dbReference>
<evidence type="ECO:0000256" key="7">
    <source>
        <dbReference type="ARBA" id="ARBA00022692"/>
    </source>
</evidence>
<evidence type="ECO:0000256" key="5">
    <source>
        <dbReference type="ARBA" id="ARBA00022614"/>
    </source>
</evidence>
<protein>
    <recommendedName>
        <fullName evidence="2">non-specific serine/threonine protein kinase</fullName>
        <ecNumber evidence="2">2.7.11.1</ecNumber>
    </recommendedName>
</protein>
<evidence type="ECO:0000256" key="16">
    <source>
        <dbReference type="ARBA" id="ARBA00047899"/>
    </source>
</evidence>
<feature type="transmembrane region" description="Helical" evidence="18">
    <location>
        <begin position="604"/>
        <end position="627"/>
    </location>
</feature>
<evidence type="ECO:0000256" key="1">
    <source>
        <dbReference type="ARBA" id="ARBA00004479"/>
    </source>
</evidence>
<keyword evidence="3" id="KW-0723">Serine/threonine-protein kinase</keyword>
<dbReference type="FunFam" id="3.80.10.10:FF:000383">
    <property type="entry name" value="Leucine-rich repeat receptor protein kinase EMS1"/>
    <property type="match status" value="2"/>
</dbReference>
<keyword evidence="21" id="KW-1185">Reference proteome</keyword>
<dbReference type="Pfam" id="PF00560">
    <property type="entry name" value="LRR_1"/>
    <property type="match status" value="9"/>
</dbReference>
<evidence type="ECO:0000256" key="12">
    <source>
        <dbReference type="ARBA" id="ARBA00022989"/>
    </source>
</evidence>
<evidence type="ECO:0000313" key="21">
    <source>
        <dbReference type="Proteomes" id="UP000583929"/>
    </source>
</evidence>
<dbReference type="InterPro" id="IPR000719">
    <property type="entry name" value="Prot_kinase_dom"/>
</dbReference>
<dbReference type="Gene3D" id="3.80.10.10">
    <property type="entry name" value="Ribonuclease Inhibitor"/>
    <property type="match status" value="9"/>
</dbReference>
<keyword evidence="8" id="KW-0732">Signal</keyword>
<keyword evidence="14" id="KW-0675">Receptor</keyword>
<dbReference type="GO" id="GO:0005886">
    <property type="term" value="C:plasma membrane"/>
    <property type="evidence" value="ECO:0007669"/>
    <property type="project" value="TreeGrafter"/>
</dbReference>
<dbReference type="SMART" id="SM00369">
    <property type="entry name" value="LRR_TYP"/>
    <property type="match status" value="8"/>
</dbReference>
<feature type="transmembrane region" description="Helical" evidence="18">
    <location>
        <begin position="30"/>
        <end position="48"/>
    </location>
</feature>
<evidence type="ECO:0000256" key="11">
    <source>
        <dbReference type="ARBA" id="ARBA00022840"/>
    </source>
</evidence>
<dbReference type="FunFam" id="2.60.120.430:FF:000002">
    <property type="entry name" value="Leucine-rich repeat receptor-like protein kinase"/>
    <property type="match status" value="4"/>
</dbReference>
<evidence type="ECO:0000259" key="19">
    <source>
        <dbReference type="PROSITE" id="PS50011"/>
    </source>
</evidence>
<keyword evidence="3" id="KW-0418">Kinase</keyword>
<evidence type="ECO:0000313" key="20">
    <source>
        <dbReference type="EMBL" id="KAF4352617.1"/>
    </source>
</evidence>
<evidence type="ECO:0000256" key="18">
    <source>
        <dbReference type="SAM" id="Phobius"/>
    </source>
</evidence>
<evidence type="ECO:0000256" key="8">
    <source>
        <dbReference type="ARBA" id="ARBA00022729"/>
    </source>
</evidence>
<dbReference type="EMBL" id="JAATIQ010000524">
    <property type="protein sequence ID" value="KAF4352617.1"/>
    <property type="molecule type" value="Genomic_DNA"/>
</dbReference>
<dbReference type="InterPro" id="IPR001611">
    <property type="entry name" value="Leu-rich_rpt"/>
</dbReference>
<reference evidence="20 21" key="1">
    <citation type="journal article" date="2020" name="bioRxiv">
        <title>Sequence and annotation of 42 cannabis genomes reveals extensive copy number variation in cannabinoid synthesis and pathogen resistance genes.</title>
        <authorList>
            <person name="Mckernan K.J."/>
            <person name="Helbert Y."/>
            <person name="Kane L.T."/>
            <person name="Ebling H."/>
            <person name="Zhang L."/>
            <person name="Liu B."/>
            <person name="Eaton Z."/>
            <person name="Mclaughlin S."/>
            <person name="Kingan S."/>
            <person name="Baybayan P."/>
            <person name="Concepcion G."/>
            <person name="Jordan M."/>
            <person name="Riva A."/>
            <person name="Barbazuk W."/>
            <person name="Harkins T."/>
        </authorList>
    </citation>
    <scope>NUCLEOTIDE SEQUENCE [LARGE SCALE GENOMIC DNA]</scope>
    <source>
        <strain evidence="21">cv. Jamaican Lion 4</strain>
        <tissue evidence="20">Leaf</tissue>
    </source>
</reference>
<comment type="catalytic activity">
    <reaction evidence="16">
        <text>L-threonyl-[protein] + ATP = O-phospho-L-threonyl-[protein] + ADP + H(+)</text>
        <dbReference type="Rhea" id="RHEA:46608"/>
        <dbReference type="Rhea" id="RHEA-COMP:11060"/>
        <dbReference type="Rhea" id="RHEA-COMP:11605"/>
        <dbReference type="ChEBI" id="CHEBI:15378"/>
        <dbReference type="ChEBI" id="CHEBI:30013"/>
        <dbReference type="ChEBI" id="CHEBI:30616"/>
        <dbReference type="ChEBI" id="CHEBI:61977"/>
        <dbReference type="ChEBI" id="CHEBI:456216"/>
        <dbReference type="EC" id="2.7.11.1"/>
    </reaction>
</comment>
<keyword evidence="12 18" id="KW-1133">Transmembrane helix</keyword>
<keyword evidence="9" id="KW-0677">Repeat</keyword>
<dbReference type="InterPro" id="IPR003591">
    <property type="entry name" value="Leu-rich_rpt_typical-subtyp"/>
</dbReference>
<dbReference type="Pfam" id="PF07714">
    <property type="entry name" value="PK_Tyr_Ser-Thr"/>
    <property type="match status" value="2"/>
</dbReference>
<evidence type="ECO:0000256" key="9">
    <source>
        <dbReference type="ARBA" id="ARBA00022737"/>
    </source>
</evidence>
<keyword evidence="10" id="KW-0547">Nucleotide-binding</keyword>
<dbReference type="Gene3D" id="2.60.120.430">
    <property type="entry name" value="Galactose-binding lectin"/>
    <property type="match status" value="4"/>
</dbReference>
<comment type="subcellular location">
    <subcellularLocation>
        <location evidence="1">Membrane</location>
        <topology evidence="1">Single-pass type I membrane protein</topology>
    </subcellularLocation>
</comment>
<accession>A0A7J6E2G9</accession>
<dbReference type="InterPro" id="IPR032675">
    <property type="entry name" value="LRR_dom_sf"/>
</dbReference>
<feature type="transmembrane region" description="Helical" evidence="18">
    <location>
        <begin position="1358"/>
        <end position="1375"/>
    </location>
</feature>
<keyword evidence="11" id="KW-0067">ATP-binding</keyword>
<dbReference type="Proteomes" id="UP000583929">
    <property type="component" value="Unassembled WGS sequence"/>
</dbReference>
<dbReference type="Gene3D" id="1.10.510.10">
    <property type="entry name" value="Transferase(Phosphotransferase) domain 1"/>
    <property type="match status" value="2"/>
</dbReference>
<dbReference type="FunFam" id="3.80.10.10:FF:000298">
    <property type="entry name" value="Putative LRR receptor-like serine/threonine-protein kinase"/>
    <property type="match status" value="2"/>
</dbReference>
<dbReference type="PROSITE" id="PS50011">
    <property type="entry name" value="PROTEIN_KINASE_DOM"/>
    <property type="match status" value="1"/>
</dbReference>
<evidence type="ECO:0000256" key="13">
    <source>
        <dbReference type="ARBA" id="ARBA00023136"/>
    </source>
</evidence>
<dbReference type="SUPFAM" id="SSF56112">
    <property type="entry name" value="Protein kinase-like (PK-like)"/>
    <property type="match status" value="3"/>
</dbReference>
<sequence length="2947" mass="325575">MPQKKMQLNEVERRIVRLDRWNRRSGTSSLLVPLVSTLIIYVVCWFVVIDVSLTRAQNINGTQPTTAPSEVRALNSIFEQWKIKANFEWNISGEPCSGAAINNSIYINNSSLRPFIKCDCTFNNGSLCHITQLNIFKMDVGGQIPEELWTLTYLSYLNLGYNFLTGSLSPSIGNLTNLQYLGLSMIALSGEVPKELGLLSQLSSLYFLSNNFSGPLPPELGNLTKLEIFSFPSCGVSGEIPSTFENLQSIKSFYASDNELTGKIPHFIGTWSNLINLALQGNSFQGPIPSTLATLTSLVQLELRNNDIAGTIPSSIGKLTQLKHLDLSFNKLNGPIPDSIFNMDSLIYLFLGNNSLNGTLPWKISSSLLNINLVGNNFTIDNSSNSNFLLDSNFGINCGGEQITSSDGVVYEKDDETLGPATHFVTRSKRWAVSNVGRFQWNDSHSYISTSSSHFTNTLDSELFQTARLSASSLRYYGLGLQNGNYTVKLHFAETAFENPRTWTSLGKRIFDIYIQGNRVIQNFDIRKEAGGISFKVVLKEFKVVVSQNYLEIHLFWAGKGTCCIPEVGNYGPSISAISATQDFTPTVSNISPSLSNKKSRTSLIVGITVGVVILSFMSILVAFYLIQIRKKSQMKDDDDEFLGIDVKPLTFRYAELKTATNDFDSSNKLGEGGFGPVYKVGYLAPEYAMLGHLTEKTDVFAFGVVALEILTGRTNSDPDLGEEKAYLLEWAWNLHEEGREIDLVDSKLSEFIEQEVRRIIQVAFLCTRASPTTRPSMSKVVTMLSVDTDVDTEFLRPSYLVDWKYNDVSSLMMRALNSMFEQWKIKADTQKWNISGEPCSGSAIDDSIDIGDSSSPFIKCDCTFNNGSLCHITKLKVYKMDVIGEIPEELWSLTFLSYLSLGYNFLTGSLSPSIGNLTNLQYLDLSMNALSGEVPKELGLLSQLSSLYILSNNFSGPLPPELGNLTKLELFCGVSGEIPSTFENLQSIKKFYAYDNELTGKIPDFIGTWSNLTNLVLLGNSFQGPIPSNFVNLTSLVQLQLNDVSNASSSLSFIINMESLITLELRNNDITGSIPSSIGKLTQLKHLFLGNNSLNGTLPRKNSLSLLNIDLSYNNFVGSIPSWVNDQHNLQLNLVGNNFTLDNSNSSNFLLDTNFGINCGGEQITSSNGLVYEKDDESLGPATHFVTSSKRWAVSNVGRFLWNESATFISTSSSQFISTLDSELFETARLSPLSLRYYGLGLQNGNYTVKLHFAETAFENYRTWKSLGKRIFDIYIQGNRVMQNFDIRKEAGGISFKAVQKEFKVVVSQNYLEIHLFWAGKGTCCIPTNNVYGPSISAISATQDFTPTVNNNKKSRTSLIAGITVGVVILSFIWEKEDLDLFTSGYLAPEYAMLGHLTEKTDVFAFGVVALEILTGRSNFDSSLGEEKAYLLEWAWNLHEEGREIELVDSKLSEFIEQEVRRIIQVAFLCTQTSPTARPSMSKVVTMLSVDTNVDTEVLRPSYLVDWKFNNVSSLMSRIEQGTDSSTSIEADGASSSSSPIFISINFTTHLHVIFFLFLSSTTTTTTAQPTTDPSEVRVLNRLFEKWDIKADTQQWNISGELCSGAAVADTPTIEDPSYNPFIKCDCTFNSSTLCHITKLDLRKNLLTGSLSPSIGNLTRMQYLSFGINALSGEVPKELGQLTEQITLSFSSNNFSGPLPPELGNLSKLQELYIISSGVSGEIPSTFANLLSLQVLWASDTELTGKIPEFIGNWSNLNTLRLSEISNASTSLSFITNMKSLSILVLKNINVIGTIPSNISELKELQHLDLSFNKLNGQIPDSLFSMSSLFALLLGNNSLNGTLPQQKSESLLNIDVSYNNLVGTIPSWVNKQNLHINLVGNNFTIDNSNNSTLLSGLICLQKDFPCNRDHYNFGINSGGKQITSSNGLVYEKDDEALGPADYFVTSSKRWAVSNVGIFLGNNNATYTSNSFSQFTNTLDPELFQTTRLSASSLRYYGLGLENGNYTVKLQFAEIGFENYQTWKGLGRRIFDIYIQGKLEIKDFDIKKEAGAVPLRAVQKEFKARVSQNYLEIHLYWAGKGTCCIPARSTYGPSISAISATPTFYVVQRRKKSRTNDDDEEFLGMDVKPFTFGYAELRTATNDFDYSKKLGEGGFGPVYKAWDLHEEDREIELVDSKISKKFNREEVRRTIRVAFLCTQASPAARPSMSKVVAMLSGDTDAGGTEVSRPGYLVDWKFNDANTLMSQIEQGTTDPMQCDSCVSTSMVAMPSPSHNNPTHPMLQDINNELLSMSGGASSSSSSPAFNNNTYYTILCLLLINVLIPSLTKAQNETKLTSTPPSEVRALNLIFEQWNIRAESNEWNISGEPCSSLSPSIGNLTNMQYLSLGINALSGEVPKELGQLTELISLSFSSNNFSGPLPQELGNLSKLEQLYIDSCGINGTIPSTFANLQSLKTVKASDIELTGEIPEFIGNWSNLTSLNFQGNSFQGPIPSTLANLTSLTELLLSEISNGSSSLAFIANMKSLSVLVLRNISITGSIPSNIGEHKDLTQLDLSFNKLNGQIPNSLFNLSSLNALFLGNNNLNGTLPQRKSASLLTIDVTYNNLVGSIPSWVNNQQNLDINLVGNNFTIDNSNNRTLLTRLNCLQKNFPCNRDHYNFGINSGGNEIRSSSDNLVYEKDDEALSPAAHFVTSSERWGVSNVGLFVGNSNATYTSNSLSQFQNTLDPELYQTTRLSASSLRYYGLGLQNGNYTVKLQFVETAFDYPSSWKSLGRRMFDIFIQGKLEIKDFDIRKEAGAVSLRAVQKEFKAPVSENYLEIHLYWAGRGTCCIPAQGTYGASISAISATPDFEPTVSNIPPSNKKNRTGLIVGIIVGAVTFILLSVVVAFYVVQRRKKSQMNDDEEFLGMDVKPFTFGYAELRTATNDFDSSNKLGEGGFGPVYMWLSCT</sequence>
<comment type="caution">
    <text evidence="20">The sequence shown here is derived from an EMBL/GenBank/DDBJ whole genome shotgun (WGS) entry which is preliminary data.</text>
</comment>
<dbReference type="InterPro" id="IPR021720">
    <property type="entry name" value="Malectin_dom"/>
</dbReference>
<keyword evidence="15" id="KW-0325">Glycoprotein</keyword>
<keyword evidence="4" id="KW-0597">Phosphoprotein</keyword>
<keyword evidence="5" id="KW-0433">Leucine-rich repeat</keyword>
<dbReference type="SUPFAM" id="SSF52058">
    <property type="entry name" value="L domain-like"/>
    <property type="match status" value="4"/>
</dbReference>
<dbReference type="FunFam" id="3.80.10.10:FF:001380">
    <property type="entry name" value="Os05g0256100 protein"/>
    <property type="match status" value="2"/>
</dbReference>
<dbReference type="PANTHER" id="PTHR48006">
    <property type="entry name" value="LEUCINE-RICH REPEAT-CONTAINING PROTEIN DDB_G0281931-RELATED"/>
    <property type="match status" value="1"/>
</dbReference>
<dbReference type="Gene3D" id="3.30.200.20">
    <property type="entry name" value="Phosphorylase Kinase, domain 1"/>
    <property type="match status" value="2"/>
</dbReference>
<dbReference type="EC" id="2.7.11.1" evidence="2"/>
<organism evidence="20 21">
    <name type="scientific">Cannabis sativa</name>
    <name type="common">Hemp</name>
    <name type="synonym">Marijuana</name>
    <dbReference type="NCBI Taxonomy" id="3483"/>
    <lineage>
        <taxon>Eukaryota</taxon>
        <taxon>Viridiplantae</taxon>
        <taxon>Streptophyta</taxon>
        <taxon>Embryophyta</taxon>
        <taxon>Tracheophyta</taxon>
        <taxon>Spermatophyta</taxon>
        <taxon>Magnoliopsida</taxon>
        <taxon>eudicotyledons</taxon>
        <taxon>Gunneridae</taxon>
        <taxon>Pentapetalae</taxon>
        <taxon>rosids</taxon>
        <taxon>fabids</taxon>
        <taxon>Rosales</taxon>
        <taxon>Cannabaceae</taxon>
        <taxon>Cannabis</taxon>
    </lineage>
</organism>
<comment type="catalytic activity">
    <reaction evidence="17">
        <text>L-seryl-[protein] + ATP = O-phospho-L-seryl-[protein] + ADP + H(+)</text>
        <dbReference type="Rhea" id="RHEA:17989"/>
        <dbReference type="Rhea" id="RHEA-COMP:9863"/>
        <dbReference type="Rhea" id="RHEA-COMP:11604"/>
        <dbReference type="ChEBI" id="CHEBI:15378"/>
        <dbReference type="ChEBI" id="CHEBI:29999"/>
        <dbReference type="ChEBI" id="CHEBI:30616"/>
        <dbReference type="ChEBI" id="CHEBI:83421"/>
        <dbReference type="ChEBI" id="CHEBI:456216"/>
        <dbReference type="EC" id="2.7.11.1"/>
    </reaction>
</comment>
<name>A0A7J6E2G9_CANSA</name>
<evidence type="ECO:0000256" key="3">
    <source>
        <dbReference type="ARBA" id="ARBA00022527"/>
    </source>
</evidence>
<keyword evidence="13 18" id="KW-0472">Membrane</keyword>
<dbReference type="InterPro" id="IPR001245">
    <property type="entry name" value="Ser-Thr/Tyr_kinase_cat_dom"/>
</dbReference>
<dbReference type="SMART" id="SM00365">
    <property type="entry name" value="LRR_SD22"/>
    <property type="match status" value="8"/>
</dbReference>
<evidence type="ECO:0000256" key="14">
    <source>
        <dbReference type="ARBA" id="ARBA00023170"/>
    </source>
</evidence>
<evidence type="ECO:0000256" key="6">
    <source>
        <dbReference type="ARBA" id="ARBA00022679"/>
    </source>
</evidence>
<keyword evidence="7 18" id="KW-0812">Transmembrane</keyword>
<keyword evidence="6" id="KW-0808">Transferase</keyword>
<dbReference type="Pfam" id="PF11721">
    <property type="entry name" value="Malectin"/>
    <property type="match status" value="4"/>
</dbReference>
<dbReference type="GO" id="GO:0005524">
    <property type="term" value="F:ATP binding"/>
    <property type="evidence" value="ECO:0007669"/>
    <property type="project" value="UniProtKB-KW"/>
</dbReference>
<gene>
    <name evidence="20" type="ORF">G4B88_008786</name>
</gene>
<dbReference type="InterPro" id="IPR011009">
    <property type="entry name" value="Kinase-like_dom_sf"/>
</dbReference>
<proteinExistence type="predicted"/>
<feature type="transmembrane region" description="Helical" evidence="18">
    <location>
        <begin position="2867"/>
        <end position="2890"/>
    </location>
</feature>
<feature type="domain" description="Protein kinase" evidence="19">
    <location>
        <begin position="500"/>
        <end position="796"/>
    </location>
</feature>
<dbReference type="GO" id="GO:0004674">
    <property type="term" value="F:protein serine/threonine kinase activity"/>
    <property type="evidence" value="ECO:0007669"/>
    <property type="project" value="UniProtKB-KW"/>
</dbReference>
<evidence type="ECO:0000256" key="10">
    <source>
        <dbReference type="ARBA" id="ARBA00022741"/>
    </source>
</evidence>
<evidence type="ECO:0000256" key="17">
    <source>
        <dbReference type="ARBA" id="ARBA00048679"/>
    </source>
</evidence>
<evidence type="ECO:0000256" key="4">
    <source>
        <dbReference type="ARBA" id="ARBA00022553"/>
    </source>
</evidence>
<dbReference type="InterPro" id="IPR051824">
    <property type="entry name" value="LRR_Rcpt-Like_S/T_Kinase"/>
</dbReference>
<evidence type="ECO:0000256" key="15">
    <source>
        <dbReference type="ARBA" id="ARBA00023180"/>
    </source>
</evidence>
<evidence type="ECO:0000256" key="2">
    <source>
        <dbReference type="ARBA" id="ARBA00012513"/>
    </source>
</evidence>